<dbReference type="SMART" id="SM00852">
    <property type="entry name" value="MoCF_biosynth"/>
    <property type="match status" value="1"/>
</dbReference>
<evidence type="ECO:0000313" key="3">
    <source>
        <dbReference type="EMBL" id="PJF31948.1"/>
    </source>
</evidence>
<organism evidence="3 4">
    <name type="scientific">Candidatus Thermofonsia Clade 1 bacterium</name>
    <dbReference type="NCBI Taxonomy" id="2364210"/>
    <lineage>
        <taxon>Bacteria</taxon>
        <taxon>Bacillati</taxon>
        <taxon>Chloroflexota</taxon>
        <taxon>Candidatus Thermofontia</taxon>
        <taxon>Candidatus Thermofonsia Clade 1</taxon>
    </lineage>
</organism>
<dbReference type="InterPro" id="IPR050101">
    <property type="entry name" value="CinA"/>
</dbReference>
<dbReference type="PANTHER" id="PTHR13939:SF0">
    <property type="entry name" value="NMN AMIDOHYDROLASE-LIKE PROTEIN YFAY"/>
    <property type="match status" value="1"/>
</dbReference>
<dbReference type="InterPro" id="IPR008135">
    <property type="entry name" value="Competence-induced_CinA"/>
</dbReference>
<comment type="similarity">
    <text evidence="1">Belongs to the CinA family.</text>
</comment>
<dbReference type="NCBIfam" id="TIGR00200">
    <property type="entry name" value="cinA_nterm"/>
    <property type="match status" value="1"/>
</dbReference>
<dbReference type="Gene3D" id="3.30.70.2860">
    <property type="match status" value="1"/>
</dbReference>
<reference evidence="3 4" key="1">
    <citation type="submission" date="2017-11" db="EMBL/GenBank/DDBJ databases">
        <title>Evolution of Phototrophy in the Chloroflexi Phylum Driven by Horizontal Gene Transfer.</title>
        <authorList>
            <person name="Ward L.M."/>
            <person name="Hemp J."/>
            <person name="Shih P.M."/>
            <person name="Mcglynn S.E."/>
            <person name="Fischer W."/>
        </authorList>
    </citation>
    <scope>NUCLEOTIDE SEQUENCE [LARGE SCALE GENOMIC DNA]</scope>
    <source>
        <strain evidence="3">CP2_2F</strain>
    </source>
</reference>
<dbReference type="Proteomes" id="UP000228921">
    <property type="component" value="Unassembled WGS sequence"/>
</dbReference>
<comment type="caution">
    <text evidence="3">The sequence shown here is derived from an EMBL/GenBank/DDBJ whole genome shotgun (WGS) entry which is preliminary data.</text>
</comment>
<dbReference type="Pfam" id="PF18146">
    <property type="entry name" value="CinA_KH"/>
    <property type="match status" value="1"/>
</dbReference>
<dbReference type="HAMAP" id="MF_00226_B">
    <property type="entry name" value="CinA_B"/>
    <property type="match status" value="1"/>
</dbReference>
<gene>
    <name evidence="3" type="ORF">CUN51_03130</name>
</gene>
<evidence type="ECO:0000256" key="1">
    <source>
        <dbReference type="HAMAP-Rule" id="MF_00226"/>
    </source>
</evidence>
<dbReference type="AlphaFoldDB" id="A0A2M8P324"/>
<dbReference type="InterPro" id="IPR001453">
    <property type="entry name" value="MoaB/Mog_dom"/>
</dbReference>
<dbReference type="Pfam" id="PF00994">
    <property type="entry name" value="MoCF_biosynth"/>
    <property type="match status" value="1"/>
</dbReference>
<dbReference type="PANTHER" id="PTHR13939">
    <property type="entry name" value="NICOTINAMIDE-NUCLEOTIDE AMIDOHYDROLASE PNCC"/>
    <property type="match status" value="1"/>
</dbReference>
<proteinExistence type="inferred from homology"/>
<dbReference type="InterPro" id="IPR036425">
    <property type="entry name" value="MoaB/Mog-like_dom_sf"/>
</dbReference>
<dbReference type="EMBL" id="PGTK01000002">
    <property type="protein sequence ID" value="PJF31948.1"/>
    <property type="molecule type" value="Genomic_DNA"/>
</dbReference>
<name>A0A2M8P324_9CHLR</name>
<dbReference type="CDD" id="cd00885">
    <property type="entry name" value="cinA"/>
    <property type="match status" value="1"/>
</dbReference>
<evidence type="ECO:0000259" key="2">
    <source>
        <dbReference type="SMART" id="SM00852"/>
    </source>
</evidence>
<sequence>MPLCRAFAGRKANSPRKCNWSLPSQPSKPRARMCGQPKLTAHFSSQGCKTMQPFHAEIVSIGEELLSSESETLDTNSVYITQQLGGLGVRVLYKTTVGDDEARITEVLRIAMRRVPIIITTGGLGPTVDDMTRQAVANATNRPLVFHQSLLDEIAAKFARFNVRMSPNNRAQAMLPQDAVAISNPAGTAPGFYVEHEGAIIISLPGVPREVKAMLEQSVLPLLRERLGAPRVIKTRVLRTAGIGESHIDEQIGHLERLSNPTVGLNAHAGQTDIRITARAESEAEADALIAPVEAEIRAKIGEYIFGVGKESLEQALADVLVRSGVRAVIGELYTGGIVQRRLSKAVFPEGALQFADHAALERLRGDSQGDVRSACEQLAAALRTEYNADAALVVIAEADSSAMAVTDGERAYSRAYFYGTDVTTPDVPSGWAISMLWQLLKRRVAAQT</sequence>
<evidence type="ECO:0000313" key="4">
    <source>
        <dbReference type="Proteomes" id="UP000228921"/>
    </source>
</evidence>
<dbReference type="InterPro" id="IPR041424">
    <property type="entry name" value="CinA_KH"/>
</dbReference>
<dbReference type="NCBIfam" id="TIGR00177">
    <property type="entry name" value="molyb_syn"/>
    <property type="match status" value="1"/>
</dbReference>
<protein>
    <recommendedName>
        <fullName evidence="1">CinA-like protein</fullName>
    </recommendedName>
</protein>
<dbReference type="SUPFAM" id="SSF53218">
    <property type="entry name" value="Molybdenum cofactor biosynthesis proteins"/>
    <property type="match status" value="1"/>
</dbReference>
<accession>A0A2M8P324</accession>
<feature type="domain" description="MoaB/Mog" evidence="2">
    <location>
        <begin position="57"/>
        <end position="226"/>
    </location>
</feature>
<dbReference type="Gene3D" id="3.40.980.10">
    <property type="entry name" value="MoaB/Mog-like domain"/>
    <property type="match status" value="1"/>
</dbReference>